<dbReference type="InterPro" id="IPR023210">
    <property type="entry name" value="NADP_OxRdtase_dom"/>
</dbReference>
<organism evidence="2 3">
    <name type="scientific">Naematelia encephala</name>
    <dbReference type="NCBI Taxonomy" id="71784"/>
    <lineage>
        <taxon>Eukaryota</taxon>
        <taxon>Fungi</taxon>
        <taxon>Dikarya</taxon>
        <taxon>Basidiomycota</taxon>
        <taxon>Agaricomycotina</taxon>
        <taxon>Tremellomycetes</taxon>
        <taxon>Tremellales</taxon>
        <taxon>Naemateliaceae</taxon>
        <taxon>Naematelia</taxon>
    </lineage>
</organism>
<accession>A0A1Y2BN42</accession>
<dbReference type="OrthoDB" id="686384at2759"/>
<evidence type="ECO:0000313" key="3">
    <source>
        <dbReference type="Proteomes" id="UP000193986"/>
    </source>
</evidence>
<dbReference type="AlphaFoldDB" id="A0A1Y2BN42"/>
<evidence type="ECO:0000313" key="2">
    <source>
        <dbReference type="EMBL" id="ORY35585.1"/>
    </source>
</evidence>
<reference evidence="2 3" key="1">
    <citation type="submission" date="2016-07" db="EMBL/GenBank/DDBJ databases">
        <title>Pervasive Adenine N6-methylation of Active Genes in Fungi.</title>
        <authorList>
            <consortium name="DOE Joint Genome Institute"/>
            <person name="Mondo S.J."/>
            <person name="Dannebaum R.O."/>
            <person name="Kuo R.C."/>
            <person name="Labutti K."/>
            <person name="Haridas S."/>
            <person name="Kuo A."/>
            <person name="Salamov A."/>
            <person name="Ahrendt S.R."/>
            <person name="Lipzen A."/>
            <person name="Sullivan W."/>
            <person name="Andreopoulos W.B."/>
            <person name="Clum A."/>
            <person name="Lindquist E."/>
            <person name="Daum C."/>
            <person name="Ramamoorthy G.K."/>
            <person name="Gryganskyi A."/>
            <person name="Culley D."/>
            <person name="Magnuson J.K."/>
            <person name="James T.Y."/>
            <person name="O'Malley M.A."/>
            <person name="Stajich J.E."/>
            <person name="Spatafora J.W."/>
            <person name="Visel A."/>
            <person name="Grigoriev I.V."/>
        </authorList>
    </citation>
    <scope>NUCLEOTIDE SEQUENCE [LARGE SCALE GENOMIC DNA]</scope>
    <source>
        <strain evidence="2 3">68-887.2</strain>
    </source>
</reference>
<dbReference type="Proteomes" id="UP000193986">
    <property type="component" value="Unassembled WGS sequence"/>
</dbReference>
<comment type="caution">
    <text evidence="2">The sequence shown here is derived from an EMBL/GenBank/DDBJ whole genome shotgun (WGS) entry which is preliminary data.</text>
</comment>
<feature type="domain" description="NADP-dependent oxidoreductase" evidence="1">
    <location>
        <begin position="23"/>
        <end position="335"/>
    </location>
</feature>
<dbReference type="InterPro" id="IPR036812">
    <property type="entry name" value="NAD(P)_OxRdtase_dom_sf"/>
</dbReference>
<dbReference type="SUPFAM" id="SSF51430">
    <property type="entry name" value="NAD(P)-linked oxidoreductase"/>
    <property type="match status" value="1"/>
</dbReference>
<keyword evidence="3" id="KW-1185">Reference proteome</keyword>
<sequence>MFSPKRPAKRLPQVKLGKVEVPRLFFGLWQLSSSAWGAASQEQCEDALSQLLSHGFTAADMADHYADAELLFGRFRSRLSFPAQREPTVVATKYCQFAPIPADQVIDRDWALERVLERSRRIGGTVDLLQVHWQHLDDERYLDVFAYLVDIAATRPELVTAIGLCNFDADTTAKICEHLLAVRGEVGIVSNQIQYSLVDQRPRFAMAKVCEKYGIKLLTYGTFCGGFLSSKWVGKPEPSIYAGDLNTSQRKYYDMIRAWGGWDLFQSLLRVLQTIGDKYHVDVSNIAARWILDRPETGVVIIGSRLGVSEHVESSLKTFDFELIDEDRAEIENVLDKSRAKDMFEQIGDCGLEYR</sequence>
<dbReference type="Gene3D" id="3.20.20.100">
    <property type="entry name" value="NADP-dependent oxidoreductase domain"/>
    <property type="match status" value="1"/>
</dbReference>
<dbReference type="PANTHER" id="PTHR43147:SF2">
    <property type="entry name" value="NADP-DEPENDENT OXIDOREDUCTASE DOMAIN-CONTAINING PROTEIN"/>
    <property type="match status" value="1"/>
</dbReference>
<evidence type="ECO:0000259" key="1">
    <source>
        <dbReference type="Pfam" id="PF00248"/>
    </source>
</evidence>
<gene>
    <name evidence="2" type="ORF">BCR39DRAFT_460748</name>
</gene>
<dbReference type="STRING" id="71784.A0A1Y2BN42"/>
<name>A0A1Y2BN42_9TREE</name>
<dbReference type="Pfam" id="PF00248">
    <property type="entry name" value="Aldo_ket_red"/>
    <property type="match status" value="1"/>
</dbReference>
<dbReference type="PANTHER" id="PTHR43147">
    <property type="entry name" value="PROTEIN TAS"/>
    <property type="match status" value="1"/>
</dbReference>
<dbReference type="InParanoid" id="A0A1Y2BN42"/>
<dbReference type="EMBL" id="MCFC01000001">
    <property type="protein sequence ID" value="ORY35585.1"/>
    <property type="molecule type" value="Genomic_DNA"/>
</dbReference>
<proteinExistence type="predicted"/>
<protein>
    <submittedName>
        <fullName evidence="2">NADP-dependent oxidoreductase domain-containing protein</fullName>
    </submittedName>
</protein>